<reference evidence="1" key="1">
    <citation type="submission" date="2022-11" db="EMBL/GenBank/DDBJ databases">
        <title>Centuries of genome instability and evolution in soft-shell clam transmissible cancer (bioRxiv).</title>
        <authorList>
            <person name="Hart S.F.M."/>
            <person name="Yonemitsu M.A."/>
            <person name="Giersch R.M."/>
            <person name="Beal B.F."/>
            <person name="Arriagada G."/>
            <person name="Davis B.W."/>
            <person name="Ostrander E.A."/>
            <person name="Goff S.P."/>
            <person name="Metzger M.J."/>
        </authorList>
    </citation>
    <scope>NUCLEOTIDE SEQUENCE</scope>
    <source>
        <strain evidence="1">MELC-2E11</strain>
        <tissue evidence="1">Siphon/mantle</tissue>
    </source>
</reference>
<proteinExistence type="predicted"/>
<evidence type="ECO:0000313" key="1">
    <source>
        <dbReference type="EMBL" id="WAR28153.1"/>
    </source>
</evidence>
<keyword evidence="2" id="KW-1185">Reference proteome</keyword>
<sequence>MIDIYLTDLITLLSRKYSKSDMSRAPLLSLTVVCLFARSVNAVALNAACSATSDCTVTNSECSKMISTCSKGTCTCKNGYMEDSSACKLMVDNGGTCDANKYCTGGTTCQTTTCACPTGTIYHSGVKMCITDGKKLISEVCTADSDCYEGTTESECVANTGTTTPKYCRCKSGYVLDSTYFCTKPNLDTACTSAVGCVSMTSTSMWTSSGQVSETCQNNMCACPSGSDKFTYTYSSADFKICQTTATGSSNDKADGATCTASNTCKSKVCYQCPGDSTSKCVTITAGNGADGISGLVVSLLVPCLLLLK</sequence>
<gene>
    <name evidence="1" type="ORF">MAR_013857</name>
</gene>
<organism evidence="1 2">
    <name type="scientific">Mya arenaria</name>
    <name type="common">Soft-shell clam</name>
    <dbReference type="NCBI Taxonomy" id="6604"/>
    <lineage>
        <taxon>Eukaryota</taxon>
        <taxon>Metazoa</taxon>
        <taxon>Spiralia</taxon>
        <taxon>Lophotrochozoa</taxon>
        <taxon>Mollusca</taxon>
        <taxon>Bivalvia</taxon>
        <taxon>Autobranchia</taxon>
        <taxon>Heteroconchia</taxon>
        <taxon>Euheterodonta</taxon>
        <taxon>Imparidentia</taxon>
        <taxon>Neoheterodontei</taxon>
        <taxon>Myida</taxon>
        <taxon>Myoidea</taxon>
        <taxon>Myidae</taxon>
        <taxon>Mya</taxon>
    </lineage>
</organism>
<accession>A0ABY7G132</accession>
<evidence type="ECO:0000313" key="2">
    <source>
        <dbReference type="Proteomes" id="UP001164746"/>
    </source>
</evidence>
<protein>
    <submittedName>
        <fullName evidence="1">Uncharacterized protein</fullName>
    </submittedName>
</protein>
<name>A0ABY7G132_MYAAR</name>
<dbReference type="EMBL" id="CP111026">
    <property type="protein sequence ID" value="WAR28153.1"/>
    <property type="molecule type" value="Genomic_DNA"/>
</dbReference>
<dbReference type="Proteomes" id="UP001164746">
    <property type="component" value="Chromosome 15"/>
</dbReference>